<dbReference type="EMBL" id="CM032182">
    <property type="protein sequence ID" value="KAG7097927.1"/>
    <property type="molecule type" value="Genomic_DNA"/>
</dbReference>
<keyword evidence="2" id="KW-1185">Reference proteome</keyword>
<accession>A0A9P7V0D2</accession>
<gene>
    <name evidence="1" type="ORF">E1B28_005237</name>
</gene>
<dbReference type="Proteomes" id="UP001049176">
    <property type="component" value="Chromosome 2"/>
</dbReference>
<dbReference type="RefSeq" id="XP_043014397.1">
    <property type="nucleotide sequence ID" value="XM_043149789.1"/>
</dbReference>
<comment type="caution">
    <text evidence="1">The sequence shown here is derived from an EMBL/GenBank/DDBJ whole genome shotgun (WGS) entry which is preliminary data.</text>
</comment>
<evidence type="ECO:0000313" key="1">
    <source>
        <dbReference type="EMBL" id="KAG7097927.1"/>
    </source>
</evidence>
<protein>
    <submittedName>
        <fullName evidence="1">Uncharacterized protein</fullName>
    </submittedName>
</protein>
<organism evidence="1 2">
    <name type="scientific">Marasmius oreades</name>
    <name type="common">fairy-ring Marasmius</name>
    <dbReference type="NCBI Taxonomy" id="181124"/>
    <lineage>
        <taxon>Eukaryota</taxon>
        <taxon>Fungi</taxon>
        <taxon>Dikarya</taxon>
        <taxon>Basidiomycota</taxon>
        <taxon>Agaricomycotina</taxon>
        <taxon>Agaricomycetes</taxon>
        <taxon>Agaricomycetidae</taxon>
        <taxon>Agaricales</taxon>
        <taxon>Marasmiineae</taxon>
        <taxon>Marasmiaceae</taxon>
        <taxon>Marasmius</taxon>
    </lineage>
</organism>
<proteinExistence type="predicted"/>
<dbReference type="AlphaFoldDB" id="A0A9P7V0D2"/>
<dbReference type="KEGG" id="more:E1B28_005237"/>
<reference evidence="1" key="1">
    <citation type="journal article" date="2021" name="Genome Biol. Evol.">
        <title>The assembled and annotated genome of the fairy-ring fungus Marasmius oreades.</title>
        <authorList>
            <person name="Hiltunen M."/>
            <person name="Ament-Velasquez S.L."/>
            <person name="Johannesson H."/>
        </authorList>
    </citation>
    <scope>NUCLEOTIDE SEQUENCE</scope>
    <source>
        <strain evidence="1">03SP1</strain>
    </source>
</reference>
<sequence length="132" mass="15040">MKAIQYREAHREHSVILCLLSQGTHPKPSDLPDELFDAAYGFLLMIVRASHSATDLQLRRRLKIDGMLDEKDNKELEILESIDFVRQLATSKDVDSMRENLGGNGHVQHIIQRLDWLQTTTTQPQAPTPQVP</sequence>
<dbReference type="GeneID" id="66074313"/>
<evidence type="ECO:0000313" key="2">
    <source>
        <dbReference type="Proteomes" id="UP001049176"/>
    </source>
</evidence>
<name>A0A9P7V0D2_9AGAR</name>